<comment type="caution">
    <text evidence="1">The sequence shown here is derived from an EMBL/GenBank/DDBJ whole genome shotgun (WGS) entry which is preliminary data.</text>
</comment>
<keyword evidence="2" id="KW-1185">Reference proteome</keyword>
<name>A0AAW3JQ84_9FIRM</name>
<dbReference type="RefSeq" id="WP_055945911.1">
    <property type="nucleotide sequence ID" value="NZ_DBGBTA010000230.1"/>
</dbReference>
<sequence>MNNWKNNKSFMQMDPGKQHMVELLVNSLHGKDLNEALPILANWKDKLRTEHISFTAEEDKLLTDIFIEMLPPKQKSQYEFLRSFL</sequence>
<proteinExistence type="predicted"/>
<organism evidence="1 2">
    <name type="scientific">Butyribacter intestini</name>
    <dbReference type="NCBI Taxonomy" id="1703332"/>
    <lineage>
        <taxon>Bacteria</taxon>
        <taxon>Bacillati</taxon>
        <taxon>Bacillota</taxon>
        <taxon>Clostridia</taxon>
        <taxon>Lachnospirales</taxon>
        <taxon>Lachnospiraceae</taxon>
        <taxon>Butyribacter</taxon>
    </lineage>
</organism>
<dbReference type="Proteomes" id="UP000050833">
    <property type="component" value="Unassembled WGS sequence"/>
</dbReference>
<dbReference type="EMBL" id="LLKB01000006">
    <property type="protein sequence ID" value="KQC84339.1"/>
    <property type="molecule type" value="Genomic_DNA"/>
</dbReference>
<accession>A0AAW3JQ84</accession>
<reference evidence="1 2" key="1">
    <citation type="submission" date="2015-10" db="EMBL/GenBank/DDBJ databases">
        <title>Butyribacter intestini gen. nov., sp. nov., a butyric acid-producing bacterium of the family Lachnospiraceae isolated from the human faeces.</title>
        <authorList>
            <person name="Zou Y."/>
            <person name="Xue W."/>
            <person name="Luo G."/>
            <person name="Lv M."/>
        </authorList>
    </citation>
    <scope>NUCLEOTIDE SEQUENCE [LARGE SCALE GENOMIC DNA]</scope>
    <source>
        <strain evidence="1 2">TF01-11</strain>
    </source>
</reference>
<gene>
    <name evidence="1" type="ORF">APZ18_13615</name>
</gene>
<evidence type="ECO:0000313" key="2">
    <source>
        <dbReference type="Proteomes" id="UP000050833"/>
    </source>
</evidence>
<protein>
    <submittedName>
        <fullName evidence="1">Uncharacterized protein</fullName>
    </submittedName>
</protein>
<evidence type="ECO:0000313" key="1">
    <source>
        <dbReference type="EMBL" id="KQC84339.1"/>
    </source>
</evidence>
<dbReference type="AlphaFoldDB" id="A0AAW3JQ84"/>